<dbReference type="AlphaFoldDB" id="A0A0C2SRY4"/>
<keyword evidence="1" id="KW-0175">Coiled coil</keyword>
<accession>A0A0C2SRY4</accession>
<sequence length="173" mass="19524">MSGSPNDSVLNLHISLGNTFTYKQVSIPQGHQLSIGAVRDKAITEMELHLKSHNLQPKTMPTPDNVQIFEVRDLNKTKASPSVETVVAVIPPPPGFSAIDELIDAKLERMKSEYQNQLKGVKSEYQNQLKEVERRLEEAECKHEHQLSNLQAQQQDLDNWIIMNTGIPKLSMQ</sequence>
<keyword evidence="3" id="KW-1185">Reference proteome</keyword>
<name>A0A0C2SRY4_AMAMK</name>
<evidence type="ECO:0000313" key="3">
    <source>
        <dbReference type="Proteomes" id="UP000054549"/>
    </source>
</evidence>
<proteinExistence type="predicted"/>
<dbReference type="Proteomes" id="UP000054549">
    <property type="component" value="Unassembled WGS sequence"/>
</dbReference>
<dbReference type="EMBL" id="KN818400">
    <property type="protein sequence ID" value="KIL56779.1"/>
    <property type="molecule type" value="Genomic_DNA"/>
</dbReference>
<dbReference type="HOGENOM" id="CLU_1547144_0_0_1"/>
<evidence type="ECO:0000313" key="2">
    <source>
        <dbReference type="EMBL" id="KIL56779.1"/>
    </source>
</evidence>
<feature type="coiled-coil region" evidence="1">
    <location>
        <begin position="104"/>
        <end position="156"/>
    </location>
</feature>
<organism evidence="2 3">
    <name type="scientific">Amanita muscaria (strain Koide BX008)</name>
    <dbReference type="NCBI Taxonomy" id="946122"/>
    <lineage>
        <taxon>Eukaryota</taxon>
        <taxon>Fungi</taxon>
        <taxon>Dikarya</taxon>
        <taxon>Basidiomycota</taxon>
        <taxon>Agaricomycotina</taxon>
        <taxon>Agaricomycetes</taxon>
        <taxon>Agaricomycetidae</taxon>
        <taxon>Agaricales</taxon>
        <taxon>Pluteineae</taxon>
        <taxon>Amanitaceae</taxon>
        <taxon>Amanita</taxon>
    </lineage>
</organism>
<dbReference type="OrthoDB" id="10508045at2759"/>
<dbReference type="InParanoid" id="A0A0C2SRY4"/>
<evidence type="ECO:0000256" key="1">
    <source>
        <dbReference type="SAM" id="Coils"/>
    </source>
</evidence>
<reference evidence="2 3" key="1">
    <citation type="submission" date="2014-04" db="EMBL/GenBank/DDBJ databases">
        <title>Evolutionary Origins and Diversification of the Mycorrhizal Mutualists.</title>
        <authorList>
            <consortium name="DOE Joint Genome Institute"/>
            <consortium name="Mycorrhizal Genomics Consortium"/>
            <person name="Kohler A."/>
            <person name="Kuo A."/>
            <person name="Nagy L.G."/>
            <person name="Floudas D."/>
            <person name="Copeland A."/>
            <person name="Barry K.W."/>
            <person name="Cichocki N."/>
            <person name="Veneault-Fourrey C."/>
            <person name="LaButti K."/>
            <person name="Lindquist E.A."/>
            <person name="Lipzen A."/>
            <person name="Lundell T."/>
            <person name="Morin E."/>
            <person name="Murat C."/>
            <person name="Riley R."/>
            <person name="Ohm R."/>
            <person name="Sun H."/>
            <person name="Tunlid A."/>
            <person name="Henrissat B."/>
            <person name="Grigoriev I.V."/>
            <person name="Hibbett D.S."/>
            <person name="Martin F."/>
        </authorList>
    </citation>
    <scope>NUCLEOTIDE SEQUENCE [LARGE SCALE GENOMIC DNA]</scope>
    <source>
        <strain evidence="2 3">Koide BX008</strain>
    </source>
</reference>
<protein>
    <submittedName>
        <fullName evidence="2">Uncharacterized protein</fullName>
    </submittedName>
</protein>
<gene>
    <name evidence="2" type="ORF">M378DRAFT_181855</name>
</gene>